<dbReference type="Gene3D" id="3.40.50.300">
    <property type="entry name" value="P-loop containing nucleotide triphosphate hydrolases"/>
    <property type="match status" value="1"/>
</dbReference>
<dbReference type="PANTHER" id="PTHR20953:SF3">
    <property type="entry name" value="P-LOOP CONTAINING NUCLEOSIDE TRIPHOSPHATE HYDROLASES SUPERFAMILY PROTEIN"/>
    <property type="match status" value="1"/>
</dbReference>
<sequence>MQYYLKAAECFANDVRNALCAVDREIMPMITEIRLRRNKPLMLCSAKETAFLSAAGRLTPVPAPDSLIITERMLQENFLKLCDYSVYSSMAELKNGFITVAGGSRVGVCASAVLREGQVVSVKNVTSLNFRIARAVRGCALPILNTLFVHALPSVILAGPPGSGKTTVLRDLALQLSNGFAGRYIKVCIADERGEFAANGSRFELETGLNCDVYSYFPKRDAIEMAMRTMSAQLIVCDEVATPSEVDAIAHGFSSGIAFAVSVHLNSIEDVFSKLAVRRLLEFNEFSYLILLKNYANDFVMIDCKEVYNEIHRRDSSHNGSNGHGPLFF</sequence>
<accession>A0A9D1SNI0</accession>
<dbReference type="InterPro" id="IPR003593">
    <property type="entry name" value="AAA+_ATPase"/>
</dbReference>
<dbReference type="SMART" id="SM00382">
    <property type="entry name" value="AAA"/>
    <property type="match status" value="1"/>
</dbReference>
<dbReference type="PANTHER" id="PTHR20953">
    <property type="entry name" value="KINASE-RELATED"/>
    <property type="match status" value="1"/>
</dbReference>
<dbReference type="GO" id="GO:0005524">
    <property type="term" value="F:ATP binding"/>
    <property type="evidence" value="ECO:0007669"/>
    <property type="project" value="UniProtKB-KW"/>
</dbReference>
<evidence type="ECO:0000256" key="1">
    <source>
        <dbReference type="ARBA" id="ARBA00022741"/>
    </source>
</evidence>
<dbReference type="InterPro" id="IPR045735">
    <property type="entry name" value="Spore_III_AA_AAA+_ATPase"/>
</dbReference>
<name>A0A9D1SNI0_9FIRM</name>
<dbReference type="SUPFAM" id="SSF52540">
    <property type="entry name" value="P-loop containing nucleoside triphosphate hydrolases"/>
    <property type="match status" value="1"/>
</dbReference>
<dbReference type="InterPro" id="IPR027417">
    <property type="entry name" value="P-loop_NTPase"/>
</dbReference>
<evidence type="ECO:0000313" key="5">
    <source>
        <dbReference type="Proteomes" id="UP000824125"/>
    </source>
</evidence>
<dbReference type="Proteomes" id="UP000824125">
    <property type="component" value="Unassembled WGS sequence"/>
</dbReference>
<dbReference type="AlphaFoldDB" id="A0A9D1SNI0"/>
<evidence type="ECO:0000313" key="4">
    <source>
        <dbReference type="EMBL" id="HIU69497.1"/>
    </source>
</evidence>
<protein>
    <recommendedName>
        <fullName evidence="3">AAA+ ATPase domain-containing protein</fullName>
    </recommendedName>
</protein>
<reference evidence="4" key="2">
    <citation type="journal article" date="2021" name="PeerJ">
        <title>Extensive microbial diversity within the chicken gut microbiome revealed by metagenomics and culture.</title>
        <authorList>
            <person name="Gilroy R."/>
            <person name="Ravi A."/>
            <person name="Getino M."/>
            <person name="Pursley I."/>
            <person name="Horton D.L."/>
            <person name="Alikhan N.F."/>
            <person name="Baker D."/>
            <person name="Gharbi K."/>
            <person name="Hall N."/>
            <person name="Watson M."/>
            <person name="Adriaenssens E.M."/>
            <person name="Foster-Nyarko E."/>
            <person name="Jarju S."/>
            <person name="Secka A."/>
            <person name="Antonio M."/>
            <person name="Oren A."/>
            <person name="Chaudhuri R.R."/>
            <person name="La Ragione R."/>
            <person name="Hildebrand F."/>
            <person name="Pallen M.J."/>
        </authorList>
    </citation>
    <scope>NUCLEOTIDE SEQUENCE</scope>
    <source>
        <strain evidence="4">CHK176-6737</strain>
    </source>
</reference>
<keyword evidence="1" id="KW-0547">Nucleotide-binding</keyword>
<comment type="caution">
    <text evidence="4">The sequence shown here is derived from an EMBL/GenBank/DDBJ whole genome shotgun (WGS) entry which is preliminary data.</text>
</comment>
<dbReference type="Pfam" id="PF19568">
    <property type="entry name" value="Spore_III_AA"/>
    <property type="match status" value="1"/>
</dbReference>
<evidence type="ECO:0000259" key="3">
    <source>
        <dbReference type="SMART" id="SM00382"/>
    </source>
</evidence>
<keyword evidence="2" id="KW-0067">ATP-binding</keyword>
<organism evidence="4 5">
    <name type="scientific">Candidatus Scybalenecus merdavium</name>
    <dbReference type="NCBI Taxonomy" id="2840939"/>
    <lineage>
        <taxon>Bacteria</taxon>
        <taxon>Bacillati</taxon>
        <taxon>Bacillota</taxon>
        <taxon>Clostridia</taxon>
        <taxon>Eubacteriales</taxon>
        <taxon>Oscillospiraceae</taxon>
        <taxon>Oscillospiraceae incertae sedis</taxon>
        <taxon>Candidatus Scybalenecus</taxon>
    </lineage>
</organism>
<evidence type="ECO:0000256" key="2">
    <source>
        <dbReference type="ARBA" id="ARBA00022840"/>
    </source>
</evidence>
<reference evidence="4" key="1">
    <citation type="submission" date="2020-10" db="EMBL/GenBank/DDBJ databases">
        <authorList>
            <person name="Gilroy R."/>
        </authorList>
    </citation>
    <scope>NUCLEOTIDE SEQUENCE</scope>
    <source>
        <strain evidence="4">CHK176-6737</strain>
    </source>
</reference>
<proteinExistence type="predicted"/>
<dbReference type="EMBL" id="DVNM01000032">
    <property type="protein sequence ID" value="HIU69497.1"/>
    <property type="molecule type" value="Genomic_DNA"/>
</dbReference>
<feature type="domain" description="AAA+ ATPase" evidence="3">
    <location>
        <begin position="151"/>
        <end position="281"/>
    </location>
</feature>
<gene>
    <name evidence="4" type="ORF">IAD23_06010</name>
</gene>